<keyword evidence="2" id="KW-1185">Reference proteome</keyword>
<dbReference type="EMBL" id="BASM01000087">
    <property type="protein sequence ID" value="GAD28332.1"/>
    <property type="molecule type" value="Genomic_DNA"/>
</dbReference>
<reference evidence="1 2" key="1">
    <citation type="submission" date="2013-08" db="EMBL/GenBank/DDBJ databases">
        <title>Gluconobacter thailandicus NBRC 3257 whole genome sequence.</title>
        <authorList>
            <person name="Matsutani M."/>
            <person name="Yakushi T."/>
            <person name="Matsushita K."/>
        </authorList>
    </citation>
    <scope>NUCLEOTIDE SEQUENCE [LARGE SCALE GENOMIC DNA]</scope>
    <source>
        <strain evidence="1 2">NBRC 3257</strain>
    </source>
</reference>
<dbReference type="Proteomes" id="UP000018209">
    <property type="component" value="Unassembled WGS sequence"/>
</dbReference>
<accession>A0ABQ0J1I3</accession>
<organism evidence="1 2">
    <name type="scientific">Gluconobacter thailandicus NBRC 3257</name>
    <dbReference type="NCBI Taxonomy" id="1381097"/>
    <lineage>
        <taxon>Bacteria</taxon>
        <taxon>Pseudomonadati</taxon>
        <taxon>Pseudomonadota</taxon>
        <taxon>Alphaproteobacteria</taxon>
        <taxon>Acetobacterales</taxon>
        <taxon>Acetobacteraceae</taxon>
        <taxon>Gluconobacter</taxon>
    </lineage>
</organism>
<gene>
    <name evidence="1" type="ORF">NBRC3257_3331</name>
</gene>
<protein>
    <submittedName>
        <fullName evidence="1">Uncharacterized protein</fullName>
    </submittedName>
</protein>
<comment type="caution">
    <text evidence="1">The sequence shown here is derived from an EMBL/GenBank/DDBJ whole genome shotgun (WGS) entry which is preliminary data.</text>
</comment>
<evidence type="ECO:0000313" key="2">
    <source>
        <dbReference type="Proteomes" id="UP000018209"/>
    </source>
</evidence>
<sequence length="43" mass="5227">MEINKIEDLHGFNAEINLFDNRFHTLDDILHEYQKQFEAHLNL</sequence>
<evidence type="ECO:0000313" key="1">
    <source>
        <dbReference type="EMBL" id="GAD28332.1"/>
    </source>
</evidence>
<proteinExistence type="predicted"/>
<name>A0ABQ0J1I3_GLUTH</name>